<evidence type="ECO:0000256" key="2">
    <source>
        <dbReference type="SAM" id="SignalP"/>
    </source>
</evidence>
<reference evidence="3" key="1">
    <citation type="submission" date="2022-08" db="EMBL/GenBank/DDBJ databases">
        <title>A Global Phylogenomic Analysis of the Shiitake Genus Lentinula.</title>
        <authorList>
            <consortium name="DOE Joint Genome Institute"/>
            <person name="Sierra-Patev S."/>
            <person name="Min B."/>
            <person name="Naranjo-Ortiz M."/>
            <person name="Looney B."/>
            <person name="Konkel Z."/>
            <person name="Slot J.C."/>
            <person name="Sakamoto Y."/>
            <person name="Steenwyk J.L."/>
            <person name="Rokas A."/>
            <person name="Carro J."/>
            <person name="Camarero S."/>
            <person name="Ferreira P."/>
            <person name="Molpeceres G."/>
            <person name="Ruiz-Duenas F.J."/>
            <person name="Serrano A."/>
            <person name="Henrissat B."/>
            <person name="Drula E."/>
            <person name="Hughes K.W."/>
            <person name="Mata J.L."/>
            <person name="Ishikawa N.K."/>
            <person name="Vargas-Isla R."/>
            <person name="Ushijima S."/>
            <person name="Smith C.A."/>
            <person name="Ahrendt S."/>
            <person name="Andreopoulos W."/>
            <person name="He G."/>
            <person name="Labutti K."/>
            <person name="Lipzen A."/>
            <person name="Ng V."/>
            <person name="Riley R."/>
            <person name="Sandor L."/>
            <person name="Barry K."/>
            <person name="Martinez A.T."/>
            <person name="Xiao Y."/>
            <person name="Gibbons J.G."/>
            <person name="Terashima K."/>
            <person name="Grigoriev I.V."/>
            <person name="Hibbett D.S."/>
        </authorList>
    </citation>
    <scope>NUCLEOTIDE SEQUENCE</scope>
    <source>
        <strain evidence="3">RHP3577 ss4</strain>
    </source>
</reference>
<dbReference type="PANTHER" id="PTHR34315">
    <property type="match status" value="1"/>
</dbReference>
<feature type="region of interest" description="Disordered" evidence="1">
    <location>
        <begin position="183"/>
        <end position="239"/>
    </location>
</feature>
<dbReference type="InterPro" id="IPR015889">
    <property type="entry name" value="Intradiol_dOase_core"/>
</dbReference>
<keyword evidence="3" id="KW-0223">Dioxygenase</keyword>
<evidence type="ECO:0000313" key="3">
    <source>
        <dbReference type="EMBL" id="KAJ4489774.1"/>
    </source>
</evidence>
<dbReference type="SUPFAM" id="SSF49482">
    <property type="entry name" value="Aromatic compound dioxygenase"/>
    <property type="match status" value="2"/>
</dbReference>
<keyword evidence="2" id="KW-0732">Signal</keyword>
<dbReference type="EMBL" id="JANVFT010000043">
    <property type="protein sequence ID" value="KAJ4489774.1"/>
    <property type="molecule type" value="Genomic_DNA"/>
</dbReference>
<dbReference type="Gene3D" id="2.60.130.10">
    <property type="entry name" value="Aromatic compound dioxygenase"/>
    <property type="match status" value="1"/>
</dbReference>
<evidence type="ECO:0000313" key="4">
    <source>
        <dbReference type="Proteomes" id="UP001150217"/>
    </source>
</evidence>
<feature type="region of interest" description="Disordered" evidence="1">
    <location>
        <begin position="157"/>
        <end position="176"/>
    </location>
</feature>
<feature type="signal peptide" evidence="2">
    <location>
        <begin position="1"/>
        <end position="19"/>
    </location>
</feature>
<dbReference type="GO" id="GO:0051213">
    <property type="term" value="F:dioxygenase activity"/>
    <property type="evidence" value="ECO:0007669"/>
    <property type="project" value="UniProtKB-KW"/>
</dbReference>
<gene>
    <name evidence="3" type="ORF">C8R41DRAFT_834438</name>
</gene>
<accession>A0ABQ8VDS1</accession>
<dbReference type="CDD" id="cd03457">
    <property type="entry name" value="intradiol_dioxygenase_like"/>
    <property type="match status" value="1"/>
</dbReference>
<sequence>MLLLSAIVPVVVLAGLATGHPNHEPISARELVARKEAASERHLVARNCADSIASHNFRRKVKRDLAGSNMQMILDPVGFENSTCVLAPEAVEGPYYINNEMIRTNLTENQLGIPMTLDIAVIDVTTCEPMENVLVEIWAANATGVYSGYSAMVGGMPPGGGGNGHRGPPHKDGHRHYHEVEGEDASYGSEQDQHLSNDDHTGHTHKDHKPGHGGPGGPGGPPAQPLSRNETFLRGGAPTSADGLVELVTIYPGFYAGRTAHIHTMVHMNWERSENGTFISTSGNILHVGQFFFEEKWNDQVYATSPYTENTNKRTYNDQDGQMNDSEDADGNSAIVDITFAGEDLTEGLVGFITVGVDPHASYHITNKNYLNSTSSSE</sequence>
<keyword evidence="4" id="KW-1185">Reference proteome</keyword>
<evidence type="ECO:0000256" key="1">
    <source>
        <dbReference type="SAM" id="MobiDB-lite"/>
    </source>
</evidence>
<name>A0ABQ8VDS1_9AGAR</name>
<feature type="chain" id="PRO_5046771645" evidence="2">
    <location>
        <begin position="20"/>
        <end position="378"/>
    </location>
</feature>
<dbReference type="Proteomes" id="UP001150217">
    <property type="component" value="Unassembled WGS sequence"/>
</dbReference>
<keyword evidence="3" id="KW-0560">Oxidoreductase</keyword>
<protein>
    <submittedName>
        <fullName evidence="3">Intradiol ring-cleavage dioxygenase</fullName>
    </submittedName>
</protein>
<organism evidence="3 4">
    <name type="scientific">Lentinula lateritia</name>
    <dbReference type="NCBI Taxonomy" id="40482"/>
    <lineage>
        <taxon>Eukaryota</taxon>
        <taxon>Fungi</taxon>
        <taxon>Dikarya</taxon>
        <taxon>Basidiomycota</taxon>
        <taxon>Agaricomycotina</taxon>
        <taxon>Agaricomycetes</taxon>
        <taxon>Agaricomycetidae</taxon>
        <taxon>Agaricales</taxon>
        <taxon>Marasmiineae</taxon>
        <taxon>Omphalotaceae</taxon>
        <taxon>Lentinula</taxon>
    </lineage>
</organism>
<feature type="compositionally biased region" description="Basic and acidic residues" evidence="1">
    <location>
        <begin position="191"/>
        <end position="204"/>
    </location>
</feature>
<dbReference type="PANTHER" id="PTHR34315:SF1">
    <property type="entry name" value="INTRADIOL RING-CLEAVAGE DIOXYGENASES DOMAIN-CONTAINING PROTEIN-RELATED"/>
    <property type="match status" value="1"/>
</dbReference>
<comment type="caution">
    <text evidence="3">The sequence shown here is derived from an EMBL/GenBank/DDBJ whole genome shotgun (WGS) entry which is preliminary data.</text>
</comment>
<proteinExistence type="predicted"/>